<dbReference type="Pfam" id="PF00561">
    <property type="entry name" value="Abhydrolase_1"/>
    <property type="match status" value="1"/>
</dbReference>
<organism evidence="4 5">
    <name type="scientific">Haloechinothrix aidingensis</name>
    <dbReference type="NCBI Taxonomy" id="2752311"/>
    <lineage>
        <taxon>Bacteria</taxon>
        <taxon>Bacillati</taxon>
        <taxon>Actinomycetota</taxon>
        <taxon>Actinomycetes</taxon>
        <taxon>Pseudonocardiales</taxon>
        <taxon>Pseudonocardiaceae</taxon>
        <taxon>Haloechinothrix</taxon>
    </lineage>
</organism>
<dbReference type="PANTHER" id="PTHR43391">
    <property type="entry name" value="RETINOL DEHYDROGENASE-RELATED"/>
    <property type="match status" value="1"/>
</dbReference>
<evidence type="ECO:0000313" key="5">
    <source>
        <dbReference type="Proteomes" id="UP000582974"/>
    </source>
</evidence>
<dbReference type="InterPro" id="IPR029058">
    <property type="entry name" value="AB_hydrolase_fold"/>
</dbReference>
<dbReference type="SUPFAM" id="SSF51735">
    <property type="entry name" value="NAD(P)-binding Rossmann-fold domains"/>
    <property type="match status" value="1"/>
</dbReference>
<protein>
    <submittedName>
        <fullName evidence="4">SDR family oxidoreductase</fullName>
    </submittedName>
</protein>
<accession>A0A838AE73</accession>
<dbReference type="FunFam" id="3.40.50.720:FF:000084">
    <property type="entry name" value="Short-chain dehydrogenase reductase"/>
    <property type="match status" value="1"/>
</dbReference>
<sequence length="590" mass="63689">MSRGDPGRVEADRIVESAGVRLAVYEHGDPGNETVLLVHGYPDTHSVWDGVAALLAESFHVVTYDVRGAGQSSAPRAVRDYRLDLLAADLFAVADAVSPDEPVHVVAHDWGSIQSWEAVTDPGAERRIASFTSISGPCLDHVGHQVRQRLSRPTPGNLRKLAGQLLHSWYILIFQLPLLAPAVWRLWLARRWARVLEKVEGVPPTAGHPAPTLRSDAVRGIALYRANMLGRVGRGARERATGLPVQLIQPSGDHYVTEALTEGVERWAPRLWRRTVQAGHWVPLTHPAAIARMATEFIRHIGGEPASRTLRRSQVGVRRARFADHLVVVTGAGSGIGRETALSFAEAGAEVVASDIDEGAARRTAELVGVLGSRGYGYGLDVTDESAVRDFAAEVTARHGVPDIVVNNAGIGHGGPFLETTTKDWHRVLDVNLWGVIHGCRAFGERMVERGEGGYIVNVASMAAYLPTRDLPAYATSKAAVYMLSDCLRGELDGHAIGVSTICPGVVSTNITRTATFAGAGEAEQGRKRDRATGLYARRNFTPRRVATEIVRAVERGKPVVPVTPEAKVTYLLSRVSPATLRAAAKLEVA</sequence>
<dbReference type="GO" id="GO:0016491">
    <property type="term" value="F:oxidoreductase activity"/>
    <property type="evidence" value="ECO:0007669"/>
    <property type="project" value="UniProtKB-KW"/>
</dbReference>
<dbReference type="EMBL" id="JACCKD010000007">
    <property type="protein sequence ID" value="MBA0127511.1"/>
    <property type="molecule type" value="Genomic_DNA"/>
</dbReference>
<dbReference type="NCBIfam" id="NF004514">
    <property type="entry name" value="PRK05855.1"/>
    <property type="match status" value="1"/>
</dbReference>
<dbReference type="InterPro" id="IPR002347">
    <property type="entry name" value="SDR_fam"/>
</dbReference>
<dbReference type="PANTHER" id="PTHR43391:SF12">
    <property type="entry name" value="OXIDOREDUCTASE EPHD-RELATED"/>
    <property type="match status" value="1"/>
</dbReference>
<reference evidence="4 5" key="1">
    <citation type="submission" date="2020-07" db="EMBL/GenBank/DDBJ databases">
        <title>Genome of Haloechinothrix sp.</title>
        <authorList>
            <person name="Tang S.-K."/>
            <person name="Yang L."/>
            <person name="Zhu W.-Y."/>
        </authorList>
    </citation>
    <scope>NUCLEOTIDE SEQUENCE [LARGE SCALE GENOMIC DNA]</scope>
    <source>
        <strain evidence="4 5">YIM 98757</strain>
    </source>
</reference>
<keyword evidence="2" id="KW-0560">Oxidoreductase</keyword>
<name>A0A838AE73_9PSEU</name>
<comment type="caution">
    <text evidence="4">The sequence shown here is derived from an EMBL/GenBank/DDBJ whole genome shotgun (WGS) entry which is preliminary data.</text>
</comment>
<proteinExistence type="inferred from homology"/>
<dbReference type="AlphaFoldDB" id="A0A838AE73"/>
<dbReference type="PROSITE" id="PS00061">
    <property type="entry name" value="ADH_SHORT"/>
    <property type="match status" value="1"/>
</dbReference>
<feature type="domain" description="AB hydrolase-1" evidence="3">
    <location>
        <begin position="34"/>
        <end position="287"/>
    </location>
</feature>
<dbReference type="Proteomes" id="UP000582974">
    <property type="component" value="Unassembled WGS sequence"/>
</dbReference>
<evidence type="ECO:0000313" key="4">
    <source>
        <dbReference type="EMBL" id="MBA0127511.1"/>
    </source>
</evidence>
<dbReference type="Gene3D" id="3.40.50.720">
    <property type="entry name" value="NAD(P)-binding Rossmann-like Domain"/>
    <property type="match status" value="1"/>
</dbReference>
<dbReference type="Pfam" id="PF00106">
    <property type="entry name" value="adh_short"/>
    <property type="match status" value="1"/>
</dbReference>
<dbReference type="InterPro" id="IPR000073">
    <property type="entry name" value="AB_hydrolase_1"/>
</dbReference>
<dbReference type="InterPro" id="IPR020904">
    <property type="entry name" value="Sc_DH/Rdtase_CS"/>
</dbReference>
<evidence type="ECO:0000259" key="3">
    <source>
        <dbReference type="Pfam" id="PF00561"/>
    </source>
</evidence>
<dbReference type="PRINTS" id="PR00081">
    <property type="entry name" value="GDHRDH"/>
</dbReference>
<dbReference type="CDD" id="cd05233">
    <property type="entry name" value="SDR_c"/>
    <property type="match status" value="1"/>
</dbReference>
<gene>
    <name evidence="4" type="ORF">H0B56_18355</name>
</gene>
<keyword evidence="5" id="KW-1185">Reference proteome</keyword>
<dbReference type="InterPro" id="IPR036291">
    <property type="entry name" value="NAD(P)-bd_dom_sf"/>
</dbReference>
<dbReference type="SUPFAM" id="SSF53474">
    <property type="entry name" value="alpha/beta-Hydrolases"/>
    <property type="match status" value="1"/>
</dbReference>
<comment type="similarity">
    <text evidence="1">Belongs to the short-chain dehydrogenases/reductases (SDR) family.</text>
</comment>
<dbReference type="Gene3D" id="3.40.50.1820">
    <property type="entry name" value="alpha/beta hydrolase"/>
    <property type="match status" value="1"/>
</dbReference>
<dbReference type="PRINTS" id="PR00080">
    <property type="entry name" value="SDRFAMILY"/>
</dbReference>
<evidence type="ECO:0000256" key="2">
    <source>
        <dbReference type="ARBA" id="ARBA00023002"/>
    </source>
</evidence>
<dbReference type="RefSeq" id="WP_180894331.1">
    <property type="nucleotide sequence ID" value="NZ_JACCKD010000007.1"/>
</dbReference>
<evidence type="ECO:0000256" key="1">
    <source>
        <dbReference type="ARBA" id="ARBA00006484"/>
    </source>
</evidence>